<evidence type="ECO:0000259" key="16">
    <source>
        <dbReference type="Pfam" id="PF20750"/>
    </source>
</evidence>
<evidence type="ECO:0000256" key="2">
    <source>
        <dbReference type="ARBA" id="ARBA00004123"/>
    </source>
</evidence>
<feature type="binding site" evidence="13">
    <location>
        <position position="94"/>
    </location>
    <ligand>
        <name>Mg(2+)</name>
        <dbReference type="ChEBI" id="CHEBI:18420"/>
        <label>2</label>
        <note>catalytic</note>
    </ligand>
</feature>
<reference evidence="17 18" key="1">
    <citation type="journal article" date="2018" name="Sci. Rep.">
        <title>Raphidocelis subcapitata (=Pseudokirchneriella subcapitata) provides an insight into genome evolution and environmental adaptations in the Sphaeropleales.</title>
        <authorList>
            <person name="Suzuki S."/>
            <person name="Yamaguchi H."/>
            <person name="Nakajima N."/>
            <person name="Kawachi M."/>
        </authorList>
    </citation>
    <scope>NUCLEOTIDE SEQUENCE [LARGE SCALE GENOMIC DNA]</scope>
    <source>
        <strain evidence="17 18">NIES-35</strain>
    </source>
</reference>
<dbReference type="InterPro" id="IPR048840">
    <property type="entry name" value="PolA_pol_NTPase"/>
</dbReference>
<sequence length="361" mass="40205">MAFNKPISLVPPTNLDLKQSEHLEQYLRSCNLYEEAAESGLREEVLGKLDMIVKQWVRGVTALKGLADTYGSEANAKIFTFGSYRLGVHGPGADIDTLCVGPNYCTRETDFFGSEEHTLQSILEKCPEVTELQAVPDAFVPVMKIEFSGISVDLLYARLHLPVIPEDLDVGATATLRNTDDQTVRSLNGCRVTDQILKLVAQSGAEVAHFRTTLRALKFWAERRGVYSNVSGFLGGVNWAILVARICQYYPKGVPSVLLCRFFKIMSQWRWPTPVMLKPIEEEALGFPVWDARRNRKVRHADGGDAYEPCAPGAPGAQEVTLQYFADKGLADRVLVRARPTVSHTDLAQYEKFTDEFGEDA</sequence>
<gene>
    <name evidence="17" type="ORF">Rsub_04657</name>
</gene>
<evidence type="ECO:0000256" key="7">
    <source>
        <dbReference type="ARBA" id="ARBA00022723"/>
    </source>
</evidence>
<organism evidence="17 18">
    <name type="scientific">Raphidocelis subcapitata</name>
    <dbReference type="NCBI Taxonomy" id="307507"/>
    <lineage>
        <taxon>Eukaryota</taxon>
        <taxon>Viridiplantae</taxon>
        <taxon>Chlorophyta</taxon>
        <taxon>core chlorophytes</taxon>
        <taxon>Chlorophyceae</taxon>
        <taxon>CS clade</taxon>
        <taxon>Sphaeropleales</taxon>
        <taxon>Selenastraceae</taxon>
        <taxon>Raphidocelis</taxon>
    </lineage>
</organism>
<feature type="domain" description="Poly(A) polymerase nucleotidyltransferase" evidence="16">
    <location>
        <begin position="5"/>
        <end position="200"/>
    </location>
</feature>
<keyword evidence="7 13" id="KW-0479">Metal-binding</keyword>
<dbReference type="InterPro" id="IPR007012">
    <property type="entry name" value="PolA_pol_cen_dom"/>
</dbReference>
<dbReference type="Gene3D" id="3.30.460.10">
    <property type="entry name" value="Beta Polymerase, domain 2"/>
    <property type="match status" value="1"/>
</dbReference>
<evidence type="ECO:0000256" key="11">
    <source>
        <dbReference type="ARBA" id="ARBA00023242"/>
    </source>
</evidence>
<evidence type="ECO:0000256" key="12">
    <source>
        <dbReference type="PIRSR" id="PIRSR018425-1"/>
    </source>
</evidence>
<dbReference type="Gene3D" id="1.10.1410.10">
    <property type="match status" value="1"/>
</dbReference>
<evidence type="ECO:0000256" key="6">
    <source>
        <dbReference type="ARBA" id="ARBA00022679"/>
    </source>
</evidence>
<protein>
    <recommendedName>
        <fullName evidence="4">polynucleotide adenylyltransferase</fullName>
        <ecNumber evidence="4">2.7.7.19</ecNumber>
    </recommendedName>
</protein>
<name>A0A2V0P269_9CHLO</name>
<dbReference type="FunCoup" id="A0A2V0P269">
    <property type="interactions" value="2132"/>
</dbReference>
<dbReference type="SUPFAM" id="SSF81301">
    <property type="entry name" value="Nucleotidyltransferase"/>
    <property type="match status" value="1"/>
</dbReference>
<dbReference type="InterPro" id="IPR043519">
    <property type="entry name" value="NT_sf"/>
</dbReference>
<comment type="similarity">
    <text evidence="3">Belongs to the poly(A) polymerase family.</text>
</comment>
<evidence type="ECO:0000256" key="3">
    <source>
        <dbReference type="ARBA" id="ARBA00010912"/>
    </source>
</evidence>
<dbReference type="STRING" id="307507.A0A2V0P269"/>
<keyword evidence="8 12" id="KW-0547">Nucleotide-binding</keyword>
<evidence type="ECO:0000256" key="4">
    <source>
        <dbReference type="ARBA" id="ARBA00012388"/>
    </source>
</evidence>
<comment type="subcellular location">
    <subcellularLocation>
        <location evidence="2">Nucleus</location>
    </subcellularLocation>
</comment>
<dbReference type="SUPFAM" id="SSF81631">
    <property type="entry name" value="PAP/OAS1 substrate-binding domain"/>
    <property type="match status" value="1"/>
</dbReference>
<proteinExistence type="inferred from homology"/>
<dbReference type="InterPro" id="IPR015415">
    <property type="entry name" value="Spast_Vps4_C"/>
</dbReference>
<dbReference type="CDD" id="cd05402">
    <property type="entry name" value="NT_PAP_TUTase"/>
    <property type="match status" value="1"/>
</dbReference>
<keyword evidence="6" id="KW-0808">Transferase</keyword>
<dbReference type="GO" id="GO:1990817">
    <property type="term" value="F:poly(A) RNA polymerase activity"/>
    <property type="evidence" value="ECO:0007669"/>
    <property type="project" value="UniProtKB-EC"/>
</dbReference>
<keyword evidence="5" id="KW-0507">mRNA processing</keyword>
<keyword evidence="11" id="KW-0539">Nucleus</keyword>
<dbReference type="InParanoid" id="A0A2V0P269"/>
<evidence type="ECO:0000256" key="1">
    <source>
        <dbReference type="ARBA" id="ARBA00001936"/>
    </source>
</evidence>
<feature type="domain" description="Spastin/Vps4 C-terminal" evidence="15">
    <location>
        <begin position="307"/>
        <end position="358"/>
    </location>
</feature>
<dbReference type="GO" id="GO:0005524">
    <property type="term" value="F:ATP binding"/>
    <property type="evidence" value="ECO:0007669"/>
    <property type="project" value="UniProtKB-KW"/>
</dbReference>
<feature type="domain" description="Poly(A) polymerase central" evidence="14">
    <location>
        <begin position="209"/>
        <end position="299"/>
    </location>
</feature>
<feature type="binding site" evidence="13">
    <location>
        <position position="153"/>
    </location>
    <ligand>
        <name>Mg(2+)</name>
        <dbReference type="ChEBI" id="CHEBI:18420"/>
        <label>2</label>
        <note>catalytic</note>
    </ligand>
</feature>
<comment type="cofactor">
    <cofactor evidence="13">
        <name>Mg(2+)</name>
        <dbReference type="ChEBI" id="CHEBI:18420"/>
    </cofactor>
    <text evidence="13">Binds 2 magnesium ions. Also active with manganese.</text>
</comment>
<keyword evidence="10 13" id="KW-0460">Magnesium</keyword>
<feature type="binding site" evidence="12">
    <location>
        <position position="227"/>
    </location>
    <ligand>
        <name>ATP</name>
        <dbReference type="ChEBI" id="CHEBI:30616"/>
    </ligand>
</feature>
<dbReference type="PANTHER" id="PTHR10682">
    <property type="entry name" value="POLY A POLYMERASE"/>
    <property type="match status" value="1"/>
</dbReference>
<dbReference type="AlphaFoldDB" id="A0A2V0P269"/>
<comment type="caution">
    <text evidence="17">The sequence shown here is derived from an EMBL/GenBank/DDBJ whole genome shotgun (WGS) entry which is preliminary data.</text>
</comment>
<dbReference type="GO" id="GO:0006397">
    <property type="term" value="P:mRNA processing"/>
    <property type="evidence" value="ECO:0007669"/>
    <property type="project" value="UniProtKB-KW"/>
</dbReference>
<dbReference type="InterPro" id="IPR014492">
    <property type="entry name" value="PolyA_polymerase"/>
</dbReference>
<evidence type="ECO:0000256" key="10">
    <source>
        <dbReference type="ARBA" id="ARBA00022842"/>
    </source>
</evidence>
<feature type="binding site" evidence="13">
    <location>
        <position position="96"/>
    </location>
    <ligand>
        <name>Mg(2+)</name>
        <dbReference type="ChEBI" id="CHEBI:18420"/>
        <label>1</label>
        <note>catalytic</note>
    </ligand>
</feature>
<keyword evidence="9 12" id="KW-0067">ATP-binding</keyword>
<dbReference type="PIRSF" id="PIRSF018425">
    <property type="entry name" value="PolyA_polymerase"/>
    <property type="match status" value="1"/>
</dbReference>
<dbReference type="Proteomes" id="UP000247498">
    <property type="component" value="Unassembled WGS sequence"/>
</dbReference>
<comment type="cofactor">
    <cofactor evidence="1">
        <name>Mn(2+)</name>
        <dbReference type="ChEBI" id="CHEBI:29035"/>
    </cofactor>
</comment>
<evidence type="ECO:0000256" key="9">
    <source>
        <dbReference type="ARBA" id="ARBA00022840"/>
    </source>
</evidence>
<dbReference type="EC" id="2.7.7.19" evidence="4"/>
<evidence type="ECO:0000313" key="18">
    <source>
        <dbReference type="Proteomes" id="UP000247498"/>
    </source>
</evidence>
<evidence type="ECO:0000256" key="13">
    <source>
        <dbReference type="PIRSR" id="PIRSR018425-2"/>
    </source>
</evidence>
<feature type="binding site" evidence="12">
    <location>
        <position position="218"/>
    </location>
    <ligand>
        <name>ATP</name>
        <dbReference type="ChEBI" id="CHEBI:30616"/>
    </ligand>
</feature>
<evidence type="ECO:0000259" key="15">
    <source>
        <dbReference type="Pfam" id="PF09336"/>
    </source>
</evidence>
<feature type="binding site" evidence="12">
    <location>
        <begin position="94"/>
        <end position="96"/>
    </location>
    <ligand>
        <name>ATP</name>
        <dbReference type="ChEBI" id="CHEBI:30616"/>
    </ligand>
</feature>
<feature type="binding site" evidence="13">
    <location>
        <position position="96"/>
    </location>
    <ligand>
        <name>Mg(2+)</name>
        <dbReference type="ChEBI" id="CHEBI:18420"/>
        <label>2</label>
        <note>catalytic</note>
    </ligand>
</feature>
<evidence type="ECO:0000256" key="5">
    <source>
        <dbReference type="ARBA" id="ARBA00022664"/>
    </source>
</evidence>
<dbReference type="GO" id="GO:0046872">
    <property type="term" value="F:metal ion binding"/>
    <property type="evidence" value="ECO:0007669"/>
    <property type="project" value="UniProtKB-KW"/>
</dbReference>
<feature type="binding site" evidence="12">
    <location>
        <position position="153"/>
    </location>
    <ligand>
        <name>ATP</name>
        <dbReference type="ChEBI" id="CHEBI:30616"/>
    </ligand>
</feature>
<dbReference type="Pfam" id="PF20750">
    <property type="entry name" value="PAP_NTPase"/>
    <property type="match status" value="1"/>
</dbReference>
<feature type="binding site" evidence="13">
    <location>
        <position position="94"/>
    </location>
    <ligand>
        <name>Mg(2+)</name>
        <dbReference type="ChEBI" id="CHEBI:18420"/>
        <label>1</label>
        <note>catalytic</note>
    </ligand>
</feature>
<feature type="binding site" evidence="12">
    <location>
        <begin position="236"/>
        <end position="237"/>
    </location>
    <ligand>
        <name>ATP</name>
        <dbReference type="ChEBI" id="CHEBI:30616"/>
    </ligand>
</feature>
<dbReference type="GO" id="GO:0005634">
    <property type="term" value="C:nucleus"/>
    <property type="evidence" value="ECO:0007669"/>
    <property type="project" value="UniProtKB-SubCell"/>
</dbReference>
<feature type="binding site" evidence="12">
    <location>
        <begin position="81"/>
        <end position="83"/>
    </location>
    <ligand>
        <name>ATP</name>
        <dbReference type="ChEBI" id="CHEBI:30616"/>
    </ligand>
</feature>
<accession>A0A2V0P269</accession>
<dbReference type="OrthoDB" id="412748at2759"/>
<dbReference type="EMBL" id="BDRX01000028">
    <property type="protein sequence ID" value="GBF91933.1"/>
    <property type="molecule type" value="Genomic_DNA"/>
</dbReference>
<dbReference type="Pfam" id="PF04928">
    <property type="entry name" value="PAP_central"/>
    <property type="match status" value="1"/>
</dbReference>
<dbReference type="FunFam" id="3.30.460.10:FF:000002">
    <property type="entry name" value="Poly(A) polymerase alpha, putative"/>
    <property type="match status" value="1"/>
</dbReference>
<evidence type="ECO:0000256" key="8">
    <source>
        <dbReference type="ARBA" id="ARBA00022741"/>
    </source>
</evidence>
<evidence type="ECO:0000259" key="14">
    <source>
        <dbReference type="Pfam" id="PF04928"/>
    </source>
</evidence>
<keyword evidence="18" id="KW-1185">Reference proteome</keyword>
<dbReference type="Pfam" id="PF09336">
    <property type="entry name" value="Vps4_C"/>
    <property type="match status" value="1"/>
</dbReference>
<dbReference type="PANTHER" id="PTHR10682:SF10">
    <property type="entry name" value="POLYNUCLEOTIDE ADENYLYLTRANSFERASE"/>
    <property type="match status" value="1"/>
</dbReference>
<evidence type="ECO:0000313" key="17">
    <source>
        <dbReference type="EMBL" id="GBF91933.1"/>
    </source>
</evidence>